<dbReference type="AlphaFoldDB" id="A0A0C2GFP2"/>
<protein>
    <submittedName>
        <fullName evidence="2">Uncharacterized protein</fullName>
    </submittedName>
</protein>
<dbReference type="OrthoDB" id="5804124at2759"/>
<feature type="transmembrane region" description="Helical" evidence="1">
    <location>
        <begin position="122"/>
        <end position="141"/>
    </location>
</feature>
<sequence length="183" mass="20577">MEKREKSHHIKGFAWFEAPGFQDSLGEVKEGEVTTRRNTIDLQFEGGARIRSRANTLELKLNGEVMKEGSEDLQSSPRGSRTLSVIRHDSTNGLPGNAANAQNLTIDNTQTWSAFNPKRQFYVLKAVFIMMCLVDIMHWAYMLSFPTINDIIRPSASLDGRGVKAKHAEHRISLVRSSFQTQG</sequence>
<evidence type="ECO:0000256" key="1">
    <source>
        <dbReference type="SAM" id="Phobius"/>
    </source>
</evidence>
<name>A0A0C2GFP2_9BILA</name>
<proteinExistence type="predicted"/>
<accession>A0A0C2GFP2</accession>
<evidence type="ECO:0000313" key="2">
    <source>
        <dbReference type="EMBL" id="KIH59955.1"/>
    </source>
</evidence>
<reference evidence="2 3" key="1">
    <citation type="submission" date="2013-12" db="EMBL/GenBank/DDBJ databases">
        <title>Draft genome of the parsitic nematode Ancylostoma duodenale.</title>
        <authorList>
            <person name="Mitreva M."/>
        </authorList>
    </citation>
    <scope>NUCLEOTIDE SEQUENCE [LARGE SCALE GENOMIC DNA]</scope>
    <source>
        <strain evidence="2 3">Zhejiang</strain>
    </source>
</reference>
<keyword evidence="1" id="KW-0812">Transmembrane</keyword>
<dbReference type="EMBL" id="KN731449">
    <property type="protein sequence ID" value="KIH59955.1"/>
    <property type="molecule type" value="Genomic_DNA"/>
</dbReference>
<gene>
    <name evidence="2" type="ORF">ANCDUO_09803</name>
</gene>
<dbReference type="Proteomes" id="UP000054047">
    <property type="component" value="Unassembled WGS sequence"/>
</dbReference>
<keyword evidence="3" id="KW-1185">Reference proteome</keyword>
<evidence type="ECO:0000313" key="3">
    <source>
        <dbReference type="Proteomes" id="UP000054047"/>
    </source>
</evidence>
<organism evidence="2 3">
    <name type="scientific">Ancylostoma duodenale</name>
    <dbReference type="NCBI Taxonomy" id="51022"/>
    <lineage>
        <taxon>Eukaryota</taxon>
        <taxon>Metazoa</taxon>
        <taxon>Ecdysozoa</taxon>
        <taxon>Nematoda</taxon>
        <taxon>Chromadorea</taxon>
        <taxon>Rhabditida</taxon>
        <taxon>Rhabditina</taxon>
        <taxon>Rhabditomorpha</taxon>
        <taxon>Strongyloidea</taxon>
        <taxon>Ancylostomatidae</taxon>
        <taxon>Ancylostomatinae</taxon>
        <taxon>Ancylostoma</taxon>
    </lineage>
</organism>
<keyword evidence="1" id="KW-0472">Membrane</keyword>
<keyword evidence="1" id="KW-1133">Transmembrane helix</keyword>